<accession>A0ACB9CUZ2</accession>
<evidence type="ECO:0000313" key="2">
    <source>
        <dbReference type="Proteomes" id="UP001055811"/>
    </source>
</evidence>
<protein>
    <submittedName>
        <fullName evidence="1">Uncharacterized protein</fullName>
    </submittedName>
</protein>
<organism evidence="1 2">
    <name type="scientific">Cichorium intybus</name>
    <name type="common">Chicory</name>
    <dbReference type="NCBI Taxonomy" id="13427"/>
    <lineage>
        <taxon>Eukaryota</taxon>
        <taxon>Viridiplantae</taxon>
        <taxon>Streptophyta</taxon>
        <taxon>Embryophyta</taxon>
        <taxon>Tracheophyta</taxon>
        <taxon>Spermatophyta</taxon>
        <taxon>Magnoliopsida</taxon>
        <taxon>eudicotyledons</taxon>
        <taxon>Gunneridae</taxon>
        <taxon>Pentapetalae</taxon>
        <taxon>asterids</taxon>
        <taxon>campanulids</taxon>
        <taxon>Asterales</taxon>
        <taxon>Asteraceae</taxon>
        <taxon>Cichorioideae</taxon>
        <taxon>Cichorieae</taxon>
        <taxon>Cichoriinae</taxon>
        <taxon>Cichorium</taxon>
    </lineage>
</organism>
<name>A0ACB9CUZ2_CICIN</name>
<reference evidence="2" key="1">
    <citation type="journal article" date="2022" name="Mol. Ecol. Resour.">
        <title>The genomes of chicory, endive, great burdock and yacon provide insights into Asteraceae palaeo-polyploidization history and plant inulin production.</title>
        <authorList>
            <person name="Fan W."/>
            <person name="Wang S."/>
            <person name="Wang H."/>
            <person name="Wang A."/>
            <person name="Jiang F."/>
            <person name="Liu H."/>
            <person name="Zhao H."/>
            <person name="Xu D."/>
            <person name="Zhang Y."/>
        </authorList>
    </citation>
    <scope>NUCLEOTIDE SEQUENCE [LARGE SCALE GENOMIC DNA]</scope>
    <source>
        <strain evidence="2">cv. Punajuju</strain>
    </source>
</reference>
<proteinExistence type="predicted"/>
<gene>
    <name evidence="1" type="ORF">L2E82_28079</name>
</gene>
<comment type="caution">
    <text evidence="1">The sequence shown here is derived from an EMBL/GenBank/DDBJ whole genome shotgun (WGS) entry which is preliminary data.</text>
</comment>
<keyword evidence="2" id="KW-1185">Reference proteome</keyword>
<sequence length="203" mass="22665">MHLPETKFKLHTTSAYSKCNPNGNFSRPRRDRQGINSGAIDDGVLGKHRSKKRLRRSNEIDKGVLKTEAVKQVNKWRWKKLSGEHFKESEKDPKSACFSDGSGRPLGKKGPKKGENERRGGETIEIVGVWDRLLQCFRNPTAHKAFQNLVNKNEGNRAEWEYPFAVASINISFMLVQMLDIQSEKEVIVGVAVSSGTVGGGDA</sequence>
<reference evidence="1 2" key="2">
    <citation type="journal article" date="2022" name="Mol. Ecol. Resour.">
        <title>The genomes of chicory, endive, great burdock and yacon provide insights into Asteraceae paleo-polyploidization history and plant inulin production.</title>
        <authorList>
            <person name="Fan W."/>
            <person name="Wang S."/>
            <person name="Wang H."/>
            <person name="Wang A."/>
            <person name="Jiang F."/>
            <person name="Liu H."/>
            <person name="Zhao H."/>
            <person name="Xu D."/>
            <person name="Zhang Y."/>
        </authorList>
    </citation>
    <scope>NUCLEOTIDE SEQUENCE [LARGE SCALE GENOMIC DNA]</scope>
    <source>
        <strain evidence="2">cv. Punajuju</strain>
        <tissue evidence="1">Leaves</tissue>
    </source>
</reference>
<dbReference type="EMBL" id="CM042013">
    <property type="protein sequence ID" value="KAI3738061.1"/>
    <property type="molecule type" value="Genomic_DNA"/>
</dbReference>
<evidence type="ECO:0000313" key="1">
    <source>
        <dbReference type="EMBL" id="KAI3738061.1"/>
    </source>
</evidence>
<dbReference type="Proteomes" id="UP001055811">
    <property type="component" value="Linkage Group LG05"/>
</dbReference>